<feature type="compositionally biased region" description="Polar residues" evidence="1">
    <location>
        <begin position="207"/>
        <end position="217"/>
    </location>
</feature>
<protein>
    <submittedName>
        <fullName evidence="2">Uncharacterized protein</fullName>
    </submittedName>
</protein>
<dbReference type="GeneID" id="63767667"/>
<evidence type="ECO:0000313" key="2">
    <source>
        <dbReference type="EMBL" id="OJJ62332.1"/>
    </source>
</evidence>
<keyword evidence="3" id="KW-1185">Reference proteome</keyword>
<dbReference type="RefSeq" id="XP_040706138.1">
    <property type="nucleotide sequence ID" value="XM_040851594.1"/>
</dbReference>
<sequence>MTETSMPCDVPWGFDPMNPGPGFGVPGDEEIWYRNPYGMNSFDLPPWQPVDANQVAYDFASPASGKTPFQQLSPIQTGGFPTGRSDKVLPRYDGSPHEANSSPDSSFCLDSRFDNLPSDHGTPYSLDDLLRTASQLATERALYMNIPSSANPHSPATAGAAGAYPNSSPVEAAISSPSASPSHHSNASDADEHDVPALDFPQVYQLPDSNAGTSSAPSGYFAPMEGPRQPASYDHVAAAAAAATAVTPQSKAASSPSTSAKQETGLTPLEMPDGSTRFTANWLPVDPQGGFTIRSPSAYHHHYQQHYPMDVDPDLMAMDYHDHSHTSYNYRNAFISLDNLDVGSG</sequence>
<organism evidence="2 3">
    <name type="scientific">Aspergillus sydowii CBS 593.65</name>
    <dbReference type="NCBI Taxonomy" id="1036612"/>
    <lineage>
        <taxon>Eukaryota</taxon>
        <taxon>Fungi</taxon>
        <taxon>Dikarya</taxon>
        <taxon>Ascomycota</taxon>
        <taxon>Pezizomycotina</taxon>
        <taxon>Eurotiomycetes</taxon>
        <taxon>Eurotiomycetidae</taxon>
        <taxon>Eurotiales</taxon>
        <taxon>Aspergillaceae</taxon>
        <taxon>Aspergillus</taxon>
        <taxon>Aspergillus subgen. Nidulantes</taxon>
    </lineage>
</organism>
<reference evidence="3" key="1">
    <citation type="journal article" date="2017" name="Genome Biol.">
        <title>Comparative genomics reveals high biological diversity and specific adaptations in the industrially and medically important fungal genus Aspergillus.</title>
        <authorList>
            <person name="de Vries R.P."/>
            <person name="Riley R."/>
            <person name="Wiebenga A."/>
            <person name="Aguilar-Osorio G."/>
            <person name="Amillis S."/>
            <person name="Uchima C.A."/>
            <person name="Anderluh G."/>
            <person name="Asadollahi M."/>
            <person name="Askin M."/>
            <person name="Barry K."/>
            <person name="Battaglia E."/>
            <person name="Bayram O."/>
            <person name="Benocci T."/>
            <person name="Braus-Stromeyer S.A."/>
            <person name="Caldana C."/>
            <person name="Canovas D."/>
            <person name="Cerqueira G.C."/>
            <person name="Chen F."/>
            <person name="Chen W."/>
            <person name="Choi C."/>
            <person name="Clum A."/>
            <person name="Dos Santos R.A."/>
            <person name="Damasio A.R."/>
            <person name="Diallinas G."/>
            <person name="Emri T."/>
            <person name="Fekete E."/>
            <person name="Flipphi M."/>
            <person name="Freyberg S."/>
            <person name="Gallo A."/>
            <person name="Gournas C."/>
            <person name="Habgood R."/>
            <person name="Hainaut M."/>
            <person name="Harispe M.L."/>
            <person name="Henrissat B."/>
            <person name="Hilden K.S."/>
            <person name="Hope R."/>
            <person name="Hossain A."/>
            <person name="Karabika E."/>
            <person name="Karaffa L."/>
            <person name="Karanyi Z."/>
            <person name="Krasevec N."/>
            <person name="Kuo A."/>
            <person name="Kusch H."/>
            <person name="LaButti K."/>
            <person name="Lagendijk E.L."/>
            <person name="Lapidus A."/>
            <person name="Levasseur A."/>
            <person name="Lindquist E."/>
            <person name="Lipzen A."/>
            <person name="Logrieco A.F."/>
            <person name="MacCabe A."/>
            <person name="Maekelae M.R."/>
            <person name="Malavazi I."/>
            <person name="Melin P."/>
            <person name="Meyer V."/>
            <person name="Mielnichuk N."/>
            <person name="Miskei M."/>
            <person name="Molnar A.P."/>
            <person name="Mule G."/>
            <person name="Ngan C.Y."/>
            <person name="Orejas M."/>
            <person name="Orosz E."/>
            <person name="Ouedraogo J.P."/>
            <person name="Overkamp K.M."/>
            <person name="Park H.-S."/>
            <person name="Perrone G."/>
            <person name="Piumi F."/>
            <person name="Punt P.J."/>
            <person name="Ram A.F."/>
            <person name="Ramon A."/>
            <person name="Rauscher S."/>
            <person name="Record E."/>
            <person name="Riano-Pachon D.M."/>
            <person name="Robert V."/>
            <person name="Roehrig J."/>
            <person name="Ruller R."/>
            <person name="Salamov A."/>
            <person name="Salih N.S."/>
            <person name="Samson R.A."/>
            <person name="Sandor E."/>
            <person name="Sanguinetti M."/>
            <person name="Schuetze T."/>
            <person name="Sepcic K."/>
            <person name="Shelest E."/>
            <person name="Sherlock G."/>
            <person name="Sophianopoulou V."/>
            <person name="Squina F.M."/>
            <person name="Sun H."/>
            <person name="Susca A."/>
            <person name="Todd R.B."/>
            <person name="Tsang A."/>
            <person name="Unkles S.E."/>
            <person name="van de Wiele N."/>
            <person name="van Rossen-Uffink D."/>
            <person name="Oliveira J.V."/>
            <person name="Vesth T.C."/>
            <person name="Visser J."/>
            <person name="Yu J.-H."/>
            <person name="Zhou M."/>
            <person name="Andersen M.R."/>
            <person name="Archer D.B."/>
            <person name="Baker S.E."/>
            <person name="Benoit I."/>
            <person name="Brakhage A.A."/>
            <person name="Braus G.H."/>
            <person name="Fischer R."/>
            <person name="Frisvad J.C."/>
            <person name="Goldman G.H."/>
            <person name="Houbraken J."/>
            <person name="Oakley B."/>
            <person name="Pocsi I."/>
            <person name="Scazzocchio C."/>
            <person name="Seiboth B."/>
            <person name="vanKuyk P.A."/>
            <person name="Wortman J."/>
            <person name="Dyer P.S."/>
            <person name="Grigoriev I.V."/>
        </authorList>
    </citation>
    <scope>NUCLEOTIDE SEQUENCE [LARGE SCALE GENOMIC DNA]</scope>
    <source>
        <strain evidence="3">CBS 593.65</strain>
    </source>
</reference>
<feature type="compositionally biased region" description="Low complexity" evidence="1">
    <location>
        <begin position="167"/>
        <end position="188"/>
    </location>
</feature>
<feature type="compositionally biased region" description="Low complexity" evidence="1">
    <location>
        <begin position="247"/>
        <end position="262"/>
    </location>
</feature>
<feature type="region of interest" description="Disordered" evidence="1">
    <location>
        <begin position="247"/>
        <end position="273"/>
    </location>
</feature>
<feature type="region of interest" description="Disordered" evidence="1">
    <location>
        <begin position="148"/>
        <end position="227"/>
    </location>
</feature>
<feature type="region of interest" description="Disordered" evidence="1">
    <location>
        <begin position="65"/>
        <end position="106"/>
    </location>
</feature>
<feature type="compositionally biased region" description="Polar residues" evidence="1">
    <location>
        <begin position="67"/>
        <end position="76"/>
    </location>
</feature>
<dbReference type="Proteomes" id="UP000184356">
    <property type="component" value="Unassembled WGS sequence"/>
</dbReference>
<evidence type="ECO:0000256" key="1">
    <source>
        <dbReference type="SAM" id="MobiDB-lite"/>
    </source>
</evidence>
<name>A0A1L9TSD6_9EURO</name>
<feature type="compositionally biased region" description="Basic and acidic residues" evidence="1">
    <location>
        <begin position="84"/>
        <end position="96"/>
    </location>
</feature>
<gene>
    <name evidence="2" type="ORF">ASPSYDRAFT_86024</name>
</gene>
<accession>A0A1L9TSD6</accession>
<dbReference type="EMBL" id="KV878583">
    <property type="protein sequence ID" value="OJJ62332.1"/>
    <property type="molecule type" value="Genomic_DNA"/>
</dbReference>
<dbReference type="VEuPathDB" id="FungiDB:ASPSYDRAFT_86024"/>
<proteinExistence type="predicted"/>
<dbReference type="OrthoDB" id="4509688at2759"/>
<evidence type="ECO:0000313" key="3">
    <source>
        <dbReference type="Proteomes" id="UP000184356"/>
    </source>
</evidence>
<dbReference type="AlphaFoldDB" id="A0A1L9TSD6"/>